<name>A0A821MQL9_9BILA</name>
<feature type="chain" id="PRO_5032539800" evidence="3">
    <location>
        <begin position="21"/>
        <end position="214"/>
    </location>
</feature>
<dbReference type="AlphaFoldDB" id="A0A821MQL9"/>
<keyword evidence="3" id="KW-0732">Signal</keyword>
<keyword evidence="1" id="KW-0328">Glycosyltransferase</keyword>
<evidence type="ECO:0000256" key="2">
    <source>
        <dbReference type="ARBA" id="ARBA00022679"/>
    </source>
</evidence>
<dbReference type="InterPro" id="IPR023296">
    <property type="entry name" value="Glyco_hydro_beta-prop_sf"/>
</dbReference>
<protein>
    <submittedName>
        <fullName evidence="4">Uncharacterized protein</fullName>
    </submittedName>
</protein>
<dbReference type="Pfam" id="PF04041">
    <property type="entry name" value="Glyco_hydro_130"/>
    <property type="match status" value="1"/>
</dbReference>
<reference evidence="4" key="1">
    <citation type="submission" date="2021-02" db="EMBL/GenBank/DDBJ databases">
        <authorList>
            <person name="Nowell W R."/>
        </authorList>
    </citation>
    <scope>NUCLEOTIDE SEQUENCE</scope>
</reference>
<dbReference type="Proteomes" id="UP000663873">
    <property type="component" value="Unassembled WGS sequence"/>
</dbReference>
<proteinExistence type="predicted"/>
<feature type="non-terminal residue" evidence="4">
    <location>
        <position position="214"/>
    </location>
</feature>
<dbReference type="PANTHER" id="PTHR34106">
    <property type="entry name" value="GLYCOSIDASE"/>
    <property type="match status" value="1"/>
</dbReference>
<evidence type="ECO:0000256" key="3">
    <source>
        <dbReference type="SAM" id="SignalP"/>
    </source>
</evidence>
<gene>
    <name evidence="4" type="ORF">UJA718_LOCUS39988</name>
</gene>
<keyword evidence="2" id="KW-0808">Transferase</keyword>
<evidence type="ECO:0000256" key="1">
    <source>
        <dbReference type="ARBA" id="ARBA00022676"/>
    </source>
</evidence>
<comment type="caution">
    <text evidence="4">The sequence shown here is derived from an EMBL/GenBank/DDBJ whole genome shotgun (WGS) entry which is preliminary data.</text>
</comment>
<keyword evidence="5" id="KW-1185">Reference proteome</keyword>
<dbReference type="PANTHER" id="PTHR34106:SF5">
    <property type="entry name" value="GLYCOSIDASE"/>
    <property type="match status" value="1"/>
</dbReference>
<dbReference type="GO" id="GO:0016757">
    <property type="term" value="F:glycosyltransferase activity"/>
    <property type="evidence" value="ECO:0007669"/>
    <property type="project" value="UniProtKB-KW"/>
</dbReference>
<sequence length="214" mass="24429">MSIMTIRVLILFAVLSAVSSYIPPKITVRRLSYNPIISFWHNQSQFRFNYNSAFISLSDDSIALVVRVQDLLPNATSNYDVGPSKLALVRKRDSKQNEFEYIRSEHIIIDSEDRPYQVAGVEDPRIVLANGTYYLFYTAVYWTPSHEWSAHAALATCASNKDPTKKDNWILHAPLFPELSWSKAATLLVHNVTHQYLFFNESNIELALAKTSDL</sequence>
<organism evidence="4 5">
    <name type="scientific">Rotaria socialis</name>
    <dbReference type="NCBI Taxonomy" id="392032"/>
    <lineage>
        <taxon>Eukaryota</taxon>
        <taxon>Metazoa</taxon>
        <taxon>Spiralia</taxon>
        <taxon>Gnathifera</taxon>
        <taxon>Rotifera</taxon>
        <taxon>Eurotatoria</taxon>
        <taxon>Bdelloidea</taxon>
        <taxon>Philodinida</taxon>
        <taxon>Philodinidae</taxon>
        <taxon>Rotaria</taxon>
    </lineage>
</organism>
<dbReference type="EMBL" id="CAJOBP010043324">
    <property type="protein sequence ID" value="CAF4772756.1"/>
    <property type="molecule type" value="Genomic_DNA"/>
</dbReference>
<evidence type="ECO:0000313" key="5">
    <source>
        <dbReference type="Proteomes" id="UP000663873"/>
    </source>
</evidence>
<dbReference type="SUPFAM" id="SSF75005">
    <property type="entry name" value="Arabinanase/levansucrase/invertase"/>
    <property type="match status" value="1"/>
</dbReference>
<accession>A0A821MQL9</accession>
<dbReference type="Gene3D" id="2.115.10.20">
    <property type="entry name" value="Glycosyl hydrolase domain, family 43"/>
    <property type="match status" value="1"/>
</dbReference>
<feature type="signal peptide" evidence="3">
    <location>
        <begin position="1"/>
        <end position="20"/>
    </location>
</feature>
<feature type="non-terminal residue" evidence="4">
    <location>
        <position position="1"/>
    </location>
</feature>
<evidence type="ECO:0000313" key="4">
    <source>
        <dbReference type="EMBL" id="CAF4772756.1"/>
    </source>
</evidence>
<dbReference type="InterPro" id="IPR007184">
    <property type="entry name" value="Mannoside_phosphorylase"/>
</dbReference>